<dbReference type="GO" id="GO:0016020">
    <property type="term" value="C:membrane"/>
    <property type="evidence" value="ECO:0007669"/>
    <property type="project" value="UniProtKB-SubCell"/>
</dbReference>
<reference evidence="7" key="1">
    <citation type="journal article" date="2023" name="Mol. Phylogenet. Evol.">
        <title>Genome-scale phylogeny and comparative genomics of the fungal order Sordariales.</title>
        <authorList>
            <person name="Hensen N."/>
            <person name="Bonometti L."/>
            <person name="Westerberg I."/>
            <person name="Brannstrom I.O."/>
            <person name="Guillou S."/>
            <person name="Cros-Aarteil S."/>
            <person name="Calhoun S."/>
            <person name="Haridas S."/>
            <person name="Kuo A."/>
            <person name="Mondo S."/>
            <person name="Pangilinan J."/>
            <person name="Riley R."/>
            <person name="LaButti K."/>
            <person name="Andreopoulos B."/>
            <person name="Lipzen A."/>
            <person name="Chen C."/>
            <person name="Yan M."/>
            <person name="Daum C."/>
            <person name="Ng V."/>
            <person name="Clum A."/>
            <person name="Steindorff A."/>
            <person name="Ohm R.A."/>
            <person name="Martin F."/>
            <person name="Silar P."/>
            <person name="Natvig D.O."/>
            <person name="Lalanne C."/>
            <person name="Gautier V."/>
            <person name="Ament-Velasquez S.L."/>
            <person name="Kruys A."/>
            <person name="Hutchinson M.I."/>
            <person name="Powell A.J."/>
            <person name="Barry K."/>
            <person name="Miller A.N."/>
            <person name="Grigoriev I.V."/>
            <person name="Debuchy R."/>
            <person name="Gladieux P."/>
            <person name="Hiltunen Thoren M."/>
            <person name="Johannesson H."/>
        </authorList>
    </citation>
    <scope>NUCLEOTIDE SEQUENCE</scope>
    <source>
        <strain evidence="7">CBS 508.74</strain>
    </source>
</reference>
<feature type="transmembrane region" description="Helical" evidence="6">
    <location>
        <begin position="217"/>
        <end position="237"/>
    </location>
</feature>
<organism evidence="7 8">
    <name type="scientific">Canariomyces notabilis</name>
    <dbReference type="NCBI Taxonomy" id="2074819"/>
    <lineage>
        <taxon>Eukaryota</taxon>
        <taxon>Fungi</taxon>
        <taxon>Dikarya</taxon>
        <taxon>Ascomycota</taxon>
        <taxon>Pezizomycotina</taxon>
        <taxon>Sordariomycetes</taxon>
        <taxon>Sordariomycetidae</taxon>
        <taxon>Sordariales</taxon>
        <taxon>Chaetomiaceae</taxon>
        <taxon>Canariomyces</taxon>
    </lineage>
</organism>
<keyword evidence="4 6" id="KW-1133">Transmembrane helix</keyword>
<dbReference type="PANTHER" id="PTHR11654">
    <property type="entry name" value="OLIGOPEPTIDE TRANSPORTER-RELATED"/>
    <property type="match status" value="1"/>
</dbReference>
<evidence type="ECO:0000256" key="2">
    <source>
        <dbReference type="ARBA" id="ARBA00005982"/>
    </source>
</evidence>
<dbReference type="AlphaFoldDB" id="A0AAN6YSX5"/>
<protein>
    <submittedName>
        <fullName evidence="7">MFS general substrate transporter</fullName>
    </submittedName>
</protein>
<keyword evidence="3 6" id="KW-0812">Transmembrane</keyword>
<feature type="transmembrane region" description="Helical" evidence="6">
    <location>
        <begin position="130"/>
        <end position="153"/>
    </location>
</feature>
<keyword evidence="5 6" id="KW-0472">Membrane</keyword>
<evidence type="ECO:0000256" key="3">
    <source>
        <dbReference type="ARBA" id="ARBA00022692"/>
    </source>
</evidence>
<dbReference type="EMBL" id="MU853340">
    <property type="protein sequence ID" value="KAK4113180.1"/>
    <property type="molecule type" value="Genomic_DNA"/>
</dbReference>
<evidence type="ECO:0000313" key="8">
    <source>
        <dbReference type="Proteomes" id="UP001302812"/>
    </source>
</evidence>
<feature type="transmembrane region" description="Helical" evidence="6">
    <location>
        <begin position="327"/>
        <end position="348"/>
    </location>
</feature>
<feature type="transmembrane region" description="Helical" evidence="6">
    <location>
        <begin position="484"/>
        <end position="507"/>
    </location>
</feature>
<reference evidence="7" key="2">
    <citation type="submission" date="2023-05" db="EMBL/GenBank/DDBJ databases">
        <authorList>
            <consortium name="Lawrence Berkeley National Laboratory"/>
            <person name="Steindorff A."/>
            <person name="Hensen N."/>
            <person name="Bonometti L."/>
            <person name="Westerberg I."/>
            <person name="Brannstrom I.O."/>
            <person name="Guillou S."/>
            <person name="Cros-Aarteil S."/>
            <person name="Calhoun S."/>
            <person name="Haridas S."/>
            <person name="Kuo A."/>
            <person name="Mondo S."/>
            <person name="Pangilinan J."/>
            <person name="Riley R."/>
            <person name="Labutti K."/>
            <person name="Andreopoulos B."/>
            <person name="Lipzen A."/>
            <person name="Chen C."/>
            <person name="Yanf M."/>
            <person name="Daum C."/>
            <person name="Ng V."/>
            <person name="Clum A."/>
            <person name="Ohm R."/>
            <person name="Martin F."/>
            <person name="Silar P."/>
            <person name="Natvig D."/>
            <person name="Lalanne C."/>
            <person name="Gautier V."/>
            <person name="Ament-Velasquez S.L."/>
            <person name="Kruys A."/>
            <person name="Hutchinson M.I."/>
            <person name="Powell A.J."/>
            <person name="Barry K."/>
            <person name="Miller A.N."/>
            <person name="Grigoriev I.V."/>
            <person name="Debuchy R."/>
            <person name="Gladieux P."/>
            <person name="Thoren M.H."/>
            <person name="Johannesson H."/>
        </authorList>
    </citation>
    <scope>NUCLEOTIDE SEQUENCE</scope>
    <source>
        <strain evidence="7">CBS 508.74</strain>
    </source>
</reference>
<dbReference type="Pfam" id="PF00854">
    <property type="entry name" value="PTR2"/>
    <property type="match status" value="1"/>
</dbReference>
<comment type="subcellular location">
    <subcellularLocation>
        <location evidence="1">Membrane</location>
        <topology evidence="1">Multi-pass membrane protein</topology>
    </subcellularLocation>
</comment>
<dbReference type="InterPro" id="IPR000109">
    <property type="entry name" value="POT_fam"/>
</dbReference>
<comment type="caution">
    <text evidence="7">The sequence shown here is derived from an EMBL/GenBank/DDBJ whole genome shotgun (WGS) entry which is preliminary data.</text>
</comment>
<feature type="transmembrane region" description="Helical" evidence="6">
    <location>
        <begin position="448"/>
        <end position="472"/>
    </location>
</feature>
<dbReference type="GeneID" id="89942686"/>
<feature type="transmembrane region" description="Helical" evidence="6">
    <location>
        <begin position="159"/>
        <end position="177"/>
    </location>
</feature>
<dbReference type="SUPFAM" id="SSF103473">
    <property type="entry name" value="MFS general substrate transporter"/>
    <property type="match status" value="1"/>
</dbReference>
<gene>
    <name evidence="7" type="ORF">N656DRAFT_828861</name>
</gene>
<dbReference type="InterPro" id="IPR036259">
    <property type="entry name" value="MFS_trans_sf"/>
</dbReference>
<feature type="transmembrane region" description="Helical" evidence="6">
    <location>
        <begin position="243"/>
        <end position="263"/>
    </location>
</feature>
<dbReference type="GO" id="GO:0022857">
    <property type="term" value="F:transmembrane transporter activity"/>
    <property type="evidence" value="ECO:0007669"/>
    <property type="project" value="InterPro"/>
</dbReference>
<sequence length="579" mass="63315">MATKLDIPGPTTEKAPATDITFLRDAEPPPQPDDKLYDVHETYNGLILPTEEEKLTYRRVAGRMPATCYYLCAVEFAERASYYGCNQVYKNFIRAPLPPDGNGAGASAPAYALPVFFGWLADVKYGRFRMICWGVAICGVAHVIMIISALPPVLQSGNAMAPFAISLYMLGIGASQFKPNISPTVMDRSPHKVAHVIELNGERVIVDPEESLNGVMLWFYLLVNVGACFGIPITYLAKMVGYWAAYLVSTILYPMLPPLLWYLDPRLVKQKPGRSDLGNVFKALGDCFRHGNPRSIGRKGFWEEGKPSVRAAAVVDDVRRTFQACAIFLFQPIFSILDGGLGAAANALTAGMRTNGLPNDLLDNLNSVSIVIMVPVMNHIIYPFLLRRGIRWGAISRMTFGFALCTVGSVGFIVLQYYVYQTSPCGYNSTTCAELLPEGADALSAVSYAYYSIPIILTAISEIFINVTSYGIAYTRSPKNMKGLVSSLNLFTTAIAAAIGLATAPAIRDPLLIWAFAGPTLVGAVLTVVFWFTFRHLDDEEFVINTGGEDFKPPVIVEGDEEGGKGREMAVLEKRVTVQ</sequence>
<accession>A0AAN6YSX5</accession>
<dbReference type="Proteomes" id="UP001302812">
    <property type="component" value="Unassembled WGS sequence"/>
</dbReference>
<evidence type="ECO:0000256" key="6">
    <source>
        <dbReference type="SAM" id="Phobius"/>
    </source>
</evidence>
<evidence type="ECO:0000256" key="1">
    <source>
        <dbReference type="ARBA" id="ARBA00004141"/>
    </source>
</evidence>
<name>A0AAN6YSX5_9PEZI</name>
<feature type="transmembrane region" description="Helical" evidence="6">
    <location>
        <begin position="398"/>
        <end position="419"/>
    </location>
</feature>
<dbReference type="RefSeq" id="XP_064670750.1">
    <property type="nucleotide sequence ID" value="XM_064818560.1"/>
</dbReference>
<evidence type="ECO:0000313" key="7">
    <source>
        <dbReference type="EMBL" id="KAK4113180.1"/>
    </source>
</evidence>
<comment type="similarity">
    <text evidence="2">Belongs to the major facilitator superfamily. Proton-dependent oligopeptide transporter (POT/PTR) (TC 2.A.17) family.</text>
</comment>
<evidence type="ECO:0000256" key="4">
    <source>
        <dbReference type="ARBA" id="ARBA00022989"/>
    </source>
</evidence>
<feature type="transmembrane region" description="Helical" evidence="6">
    <location>
        <begin position="513"/>
        <end position="534"/>
    </location>
</feature>
<feature type="transmembrane region" description="Helical" evidence="6">
    <location>
        <begin position="368"/>
        <end position="386"/>
    </location>
</feature>
<proteinExistence type="inferred from homology"/>
<dbReference type="Gene3D" id="1.20.1250.20">
    <property type="entry name" value="MFS general substrate transporter like domains"/>
    <property type="match status" value="1"/>
</dbReference>
<keyword evidence="8" id="KW-1185">Reference proteome</keyword>
<evidence type="ECO:0000256" key="5">
    <source>
        <dbReference type="ARBA" id="ARBA00023136"/>
    </source>
</evidence>